<dbReference type="PANTHER" id="PTHR21574">
    <property type="entry name" value="CENTROSOMAL PROTEIN OF 120 KDA"/>
    <property type="match status" value="1"/>
</dbReference>
<dbReference type="InterPro" id="IPR039893">
    <property type="entry name" value="CEP120-like"/>
</dbReference>
<dbReference type="GO" id="GO:1903724">
    <property type="term" value="P:positive regulation of centriole elongation"/>
    <property type="evidence" value="ECO:0007669"/>
    <property type="project" value="TreeGrafter"/>
</dbReference>
<sequence>MQPLIPDPPEGDSDDEHVTRLIEERDTLLRTGVYSSDDRIIAELDRQIRDVIAKRGSTQSTMPYTTTDMTDR</sequence>
<dbReference type="AlphaFoldDB" id="A0AAD9P1T3"/>
<comment type="caution">
    <text evidence="1">The sequence shown here is derived from an EMBL/GenBank/DDBJ whole genome shotgun (WGS) entry which is preliminary data.</text>
</comment>
<evidence type="ECO:0000313" key="1">
    <source>
        <dbReference type="EMBL" id="KAK2186532.1"/>
    </source>
</evidence>
<proteinExistence type="predicted"/>
<gene>
    <name evidence="1" type="ORF">NP493_197g03037</name>
</gene>
<reference evidence="1" key="1">
    <citation type="journal article" date="2023" name="Mol. Biol. Evol.">
        <title>Third-Generation Sequencing Reveals the Adaptive Role of the Epigenome in Three Deep-Sea Polychaetes.</title>
        <authorList>
            <person name="Perez M."/>
            <person name="Aroh O."/>
            <person name="Sun Y."/>
            <person name="Lan Y."/>
            <person name="Juniper S.K."/>
            <person name="Young C.R."/>
            <person name="Angers B."/>
            <person name="Qian P.Y."/>
        </authorList>
    </citation>
    <scope>NUCLEOTIDE SEQUENCE</scope>
    <source>
        <strain evidence="1">R07B-5</strain>
    </source>
</reference>
<dbReference type="PANTHER" id="PTHR21574:SF0">
    <property type="entry name" value="CENTROSOMAL PROTEIN OF 120 KDA"/>
    <property type="match status" value="1"/>
</dbReference>
<keyword evidence="2" id="KW-1185">Reference proteome</keyword>
<accession>A0AAD9P1T3</accession>
<evidence type="ECO:0000313" key="2">
    <source>
        <dbReference type="Proteomes" id="UP001209878"/>
    </source>
</evidence>
<organism evidence="1 2">
    <name type="scientific">Ridgeia piscesae</name>
    <name type="common">Tubeworm</name>
    <dbReference type="NCBI Taxonomy" id="27915"/>
    <lineage>
        <taxon>Eukaryota</taxon>
        <taxon>Metazoa</taxon>
        <taxon>Spiralia</taxon>
        <taxon>Lophotrochozoa</taxon>
        <taxon>Annelida</taxon>
        <taxon>Polychaeta</taxon>
        <taxon>Sedentaria</taxon>
        <taxon>Canalipalpata</taxon>
        <taxon>Sabellida</taxon>
        <taxon>Siboglinidae</taxon>
        <taxon>Ridgeia</taxon>
    </lineage>
</organism>
<name>A0AAD9P1T3_RIDPI</name>
<dbReference type="Proteomes" id="UP001209878">
    <property type="component" value="Unassembled WGS sequence"/>
</dbReference>
<dbReference type="GO" id="GO:0005813">
    <property type="term" value="C:centrosome"/>
    <property type="evidence" value="ECO:0007669"/>
    <property type="project" value="TreeGrafter"/>
</dbReference>
<dbReference type="EMBL" id="JAODUO010000197">
    <property type="protein sequence ID" value="KAK2186532.1"/>
    <property type="molecule type" value="Genomic_DNA"/>
</dbReference>
<protein>
    <submittedName>
        <fullName evidence="1">Uncharacterized protein</fullName>
    </submittedName>
</protein>